<protein>
    <submittedName>
        <fullName evidence="5">Adenylate and Guanylate cyclase catalytic domain</fullName>
    </submittedName>
</protein>
<dbReference type="PANTHER" id="PTHR16305:SF28">
    <property type="entry name" value="GUANYLATE CYCLASE DOMAIN-CONTAINING PROTEIN"/>
    <property type="match status" value="1"/>
</dbReference>
<dbReference type="GO" id="GO:0005524">
    <property type="term" value="F:ATP binding"/>
    <property type="evidence" value="ECO:0007669"/>
    <property type="project" value="UniProtKB-KW"/>
</dbReference>
<dbReference type="GO" id="GO:0004016">
    <property type="term" value="F:adenylate cyclase activity"/>
    <property type="evidence" value="ECO:0007669"/>
    <property type="project" value="TreeGrafter"/>
</dbReference>
<evidence type="ECO:0000313" key="5">
    <source>
        <dbReference type="EMBL" id="KAK9708733.1"/>
    </source>
</evidence>
<dbReference type="GO" id="GO:0009190">
    <property type="term" value="P:cyclic nucleotide biosynthetic process"/>
    <property type="evidence" value="ECO:0007669"/>
    <property type="project" value="InterPro"/>
</dbReference>
<reference evidence="5 6" key="1">
    <citation type="journal article" date="2024" name="BMC Genomics">
        <title>De novo assembly and annotation of Popillia japonica's genome with initial clues to its potential as an invasive pest.</title>
        <authorList>
            <person name="Cucini C."/>
            <person name="Boschi S."/>
            <person name="Funari R."/>
            <person name="Cardaioli E."/>
            <person name="Iannotti N."/>
            <person name="Marturano G."/>
            <person name="Paoli F."/>
            <person name="Bruttini M."/>
            <person name="Carapelli A."/>
            <person name="Frati F."/>
            <person name="Nardi F."/>
        </authorList>
    </citation>
    <scope>NUCLEOTIDE SEQUENCE [LARGE SCALE GENOMIC DNA]</scope>
    <source>
        <strain evidence="5">DMR45628</strain>
    </source>
</reference>
<dbReference type="Proteomes" id="UP001458880">
    <property type="component" value="Unassembled WGS sequence"/>
</dbReference>
<keyword evidence="6" id="KW-1185">Reference proteome</keyword>
<keyword evidence="2" id="KW-0067">ATP-binding</keyword>
<dbReference type="InterPro" id="IPR029787">
    <property type="entry name" value="Nucleotide_cyclase"/>
</dbReference>
<feature type="domain" description="Guanylate cyclase" evidence="4">
    <location>
        <begin position="63"/>
        <end position="196"/>
    </location>
</feature>
<dbReference type="EMBL" id="JASPKY010000322">
    <property type="protein sequence ID" value="KAK9708733.1"/>
    <property type="molecule type" value="Genomic_DNA"/>
</dbReference>
<name>A0AAW1JWA8_POPJA</name>
<dbReference type="PROSITE" id="PS50125">
    <property type="entry name" value="GUANYLATE_CYCLASE_2"/>
    <property type="match status" value="2"/>
</dbReference>
<evidence type="ECO:0000256" key="3">
    <source>
        <dbReference type="ARBA" id="ARBA00023239"/>
    </source>
</evidence>
<evidence type="ECO:0000313" key="6">
    <source>
        <dbReference type="Proteomes" id="UP001458880"/>
    </source>
</evidence>
<sequence>MSTRNRNTSRSISSLLVTEEQEILKKLENLQSKRSLEVLSTFLPDQILKSGKIINKYESHFVVMLFAEISGTTALCEKYNKVGNGGTNFLTCWLNTYFGIIIEIVHFYGGDVIKFSGDEVLASWKRINERSKVIHQVIMCAVYIREILGDFKTDVNTLFNMKVSICYGDACFFVIGEHTDKELVVTGSVTEDIKIVKTISMSGEVVLSAATWRCLPVHRYRVTPLAQGFVKLINCEYMAENEEQLREDEEKRLLINELCKKHIEYKNNLFAKKQFADTMVEIDLYEEFVRSIPQRTAIKMAVKHWQPYDLKPFVMRLVQNQLDSRLSVTNLTEGREVTIQYIHFLINPKDNFIIVLDEVYKKIQEIINQFLGVLVNISILDKDVSTLVVYGMKPCRQGLESKNAVVSSSKIIDAIMGVGNVSIVSIGIANGYVYSGVIGHPTRKEFVLIGNVIARAAKFMCTFPGKIVCDYKTYKHSKLSTQYFTLLPSSKIKLEDGAVFEYNGLFYCSPITDNIKVIGRDEESELIFTIVNHPDMVNYYGICFHGERSIGKSRLLQHNFCNLNKGGYTIASVELSACSRRPYFCISKLYKQLYNLKSTIDSDEFIFVQNLPSDLWDFSEILQNTLHYKDSYIPVQRKFRVLSLFREISRNCELGFSVIFIDNIQYIDRHSFDILETIVGEGFIRLICAGQFEEEFWDIRFRISLNNHIKLLELNSILEIDFPKLLCSLLGVSGISWKLIDEIANKCDFYAGLVKSVLMRLINQGVLKIHSVVESREKLLSQYFMLPEDNGNNNANTNNSLVATVENDFSFTGQVNIINLSTNFINKLPEFKLHMIKIASALGEIFSRFLLKLVFKYIYELEFANAIKYFYEEGIFECGSKYLTPEGLTFEAPCCYCQICEEDISEDINASALPSYAFCQVLYFKNSYVKNIAYSQLTDEEKINLHLKVTEVLENQNHSCPNCLQNNSAPIVVISKFREVSFLCNKELNYKCDYFAGEIKETSEQCGENTWDMQNFISGKRKVWDGSICSCLDILIQTYTSLVYHSTEAHHLEKRIYFTMQRGFIMMLMNEFEEAIHILNEANSLCNGDILLDKNFCEIHVAKINLLIAQAYLSLSDGVRAKSHLLVCLKEYEITVVPSATGYRIFQSSKIDYQDEKLYLKSSMIQNDFGSCLNLVSSVFAFEGDWDMAKVASNQCVTFLNNHLATIGVLCDIYSNAISIYSFTGDDRMCEKLEKSVSQHILKKFGTNVIYDLFSISKLIFSIFHARFVSSHLEIAIRLGYRAIDMNNSIHAYRIQIDVASILSIALVYVKRIEDSVEVARVIYNIGRYFDEFALSAYYAYCMDLILETSFFLEPIENILTFAENYFSIPMSKKYSAFEETLLINLYSFQLRNYRWGEISKWKKYIEDIKFPCDTIHSVKNLFKYTETLMVSYIRSEIIKKHLMEPEKKVIKENLKQCKDICSKWRVFKPRYLHLRAYYSKILDKKAQMKKFMKEAEHLAERQGNILERCWLRQSENVWNGGFSFEGDRKYIDWKMAKTYNHLHWSQIMYGLPWHL</sequence>
<feature type="domain" description="Guanylate cyclase" evidence="4">
    <location>
        <begin position="424"/>
        <end position="460"/>
    </location>
</feature>
<dbReference type="SUPFAM" id="SSF55073">
    <property type="entry name" value="Nucleotide cyclase"/>
    <property type="match status" value="2"/>
</dbReference>
<dbReference type="SUPFAM" id="SSF52540">
    <property type="entry name" value="P-loop containing nucleoside triphosphate hydrolases"/>
    <property type="match status" value="1"/>
</dbReference>
<dbReference type="Gene3D" id="3.30.70.1230">
    <property type="entry name" value="Nucleotide cyclase"/>
    <property type="match status" value="2"/>
</dbReference>
<dbReference type="InterPro" id="IPR001054">
    <property type="entry name" value="A/G_cyclase"/>
</dbReference>
<organism evidence="5 6">
    <name type="scientific">Popillia japonica</name>
    <name type="common">Japanese beetle</name>
    <dbReference type="NCBI Taxonomy" id="7064"/>
    <lineage>
        <taxon>Eukaryota</taxon>
        <taxon>Metazoa</taxon>
        <taxon>Ecdysozoa</taxon>
        <taxon>Arthropoda</taxon>
        <taxon>Hexapoda</taxon>
        <taxon>Insecta</taxon>
        <taxon>Pterygota</taxon>
        <taxon>Neoptera</taxon>
        <taxon>Endopterygota</taxon>
        <taxon>Coleoptera</taxon>
        <taxon>Polyphaga</taxon>
        <taxon>Scarabaeiformia</taxon>
        <taxon>Scarabaeidae</taxon>
        <taxon>Rutelinae</taxon>
        <taxon>Popillia</taxon>
    </lineage>
</organism>
<comment type="caution">
    <text evidence="5">The sequence shown here is derived from an EMBL/GenBank/DDBJ whole genome shotgun (WGS) entry which is preliminary data.</text>
</comment>
<dbReference type="GO" id="GO:0005737">
    <property type="term" value="C:cytoplasm"/>
    <property type="evidence" value="ECO:0007669"/>
    <property type="project" value="TreeGrafter"/>
</dbReference>
<dbReference type="GO" id="GO:0035556">
    <property type="term" value="P:intracellular signal transduction"/>
    <property type="evidence" value="ECO:0007669"/>
    <property type="project" value="InterPro"/>
</dbReference>
<dbReference type="CDD" id="cd07302">
    <property type="entry name" value="CHD"/>
    <property type="match status" value="1"/>
</dbReference>
<dbReference type="InterPro" id="IPR027417">
    <property type="entry name" value="P-loop_NTPase"/>
</dbReference>
<keyword evidence="1" id="KW-0547">Nucleotide-binding</keyword>
<dbReference type="Pfam" id="PF00211">
    <property type="entry name" value="Guanylate_cyc"/>
    <property type="match status" value="1"/>
</dbReference>
<accession>A0AAW1JWA8</accession>
<dbReference type="Gene3D" id="3.40.50.300">
    <property type="entry name" value="P-loop containing nucleotide triphosphate hydrolases"/>
    <property type="match status" value="1"/>
</dbReference>
<evidence type="ECO:0000259" key="4">
    <source>
        <dbReference type="PROSITE" id="PS50125"/>
    </source>
</evidence>
<evidence type="ECO:0000256" key="2">
    <source>
        <dbReference type="ARBA" id="ARBA00022840"/>
    </source>
</evidence>
<keyword evidence="3" id="KW-0456">Lyase</keyword>
<gene>
    <name evidence="5" type="ORF">QE152_g27040</name>
</gene>
<dbReference type="PANTHER" id="PTHR16305">
    <property type="entry name" value="TESTICULAR SOLUBLE ADENYLYL CYCLASE"/>
    <property type="match status" value="1"/>
</dbReference>
<evidence type="ECO:0000256" key="1">
    <source>
        <dbReference type="ARBA" id="ARBA00022741"/>
    </source>
</evidence>
<proteinExistence type="predicted"/>